<dbReference type="InterPro" id="IPR027417">
    <property type="entry name" value="P-loop_NTPase"/>
</dbReference>
<dbReference type="InterPro" id="IPR003439">
    <property type="entry name" value="ABC_transporter-like_ATP-bd"/>
</dbReference>
<dbReference type="GO" id="GO:0140359">
    <property type="term" value="F:ABC-type transporter activity"/>
    <property type="evidence" value="ECO:0007669"/>
    <property type="project" value="UniProtKB-ARBA"/>
</dbReference>
<dbReference type="SUPFAM" id="SSF52540">
    <property type="entry name" value="P-loop containing nucleoside triphosphate hydrolases"/>
    <property type="match status" value="1"/>
</dbReference>
<proteinExistence type="predicted"/>
<keyword evidence="9" id="KW-1185">Reference proteome</keyword>
<keyword evidence="4 8" id="KW-0067">ATP-binding</keyword>
<dbReference type="PANTHER" id="PTHR43875">
    <property type="entry name" value="MALTODEXTRIN IMPORT ATP-BINDING PROTEIN MSMX"/>
    <property type="match status" value="1"/>
</dbReference>
<dbReference type="InterPro" id="IPR013611">
    <property type="entry name" value="Transp-assoc_OB_typ2"/>
</dbReference>
<dbReference type="Gene3D" id="2.40.50.100">
    <property type="match status" value="1"/>
</dbReference>
<keyword evidence="1" id="KW-0813">Transport</keyword>
<dbReference type="Gene3D" id="3.40.50.300">
    <property type="entry name" value="P-loop containing nucleotide triphosphate hydrolases"/>
    <property type="match status" value="1"/>
</dbReference>
<accession>A0A1Z5J3B1</accession>
<dbReference type="PANTHER" id="PTHR43875:SF15">
    <property type="entry name" value="TREHALOSE IMPORT ATP-BINDING PROTEIN SUGC"/>
    <property type="match status" value="1"/>
</dbReference>
<evidence type="ECO:0000256" key="1">
    <source>
        <dbReference type="ARBA" id="ARBA00022448"/>
    </source>
</evidence>
<dbReference type="FunFam" id="3.40.50.300:FF:000042">
    <property type="entry name" value="Maltose/maltodextrin ABC transporter, ATP-binding protein"/>
    <property type="match status" value="1"/>
</dbReference>
<keyword evidence="2" id="KW-1003">Cell membrane</keyword>
<evidence type="ECO:0000256" key="4">
    <source>
        <dbReference type="ARBA" id="ARBA00022840"/>
    </source>
</evidence>
<reference evidence="8 9" key="1">
    <citation type="submission" date="2015-11" db="EMBL/GenBank/DDBJ databases">
        <title>Draft genome sequences of new species of the genus Lactobacillus isolated from orchardgrass silage.</title>
        <authorList>
            <person name="Tohno M."/>
            <person name="Tanizawa Y."/>
            <person name="Arita M."/>
        </authorList>
    </citation>
    <scope>NUCLEOTIDE SEQUENCE [LARGE SCALE GENOMIC DNA]</scope>
    <source>
        <strain evidence="8 9">IWT5</strain>
    </source>
</reference>
<evidence type="ECO:0000256" key="3">
    <source>
        <dbReference type="ARBA" id="ARBA00022741"/>
    </source>
</evidence>
<evidence type="ECO:0000256" key="5">
    <source>
        <dbReference type="ARBA" id="ARBA00022967"/>
    </source>
</evidence>
<dbReference type="InterPro" id="IPR047641">
    <property type="entry name" value="ABC_transpr_MalK/UgpC-like"/>
</dbReference>
<evidence type="ECO:0000256" key="6">
    <source>
        <dbReference type="ARBA" id="ARBA00023136"/>
    </source>
</evidence>
<dbReference type="GO" id="GO:0016887">
    <property type="term" value="F:ATP hydrolysis activity"/>
    <property type="evidence" value="ECO:0007669"/>
    <property type="project" value="InterPro"/>
</dbReference>
<keyword evidence="6" id="KW-0472">Membrane</keyword>
<dbReference type="PROSITE" id="PS50893">
    <property type="entry name" value="ABC_TRANSPORTER_2"/>
    <property type="match status" value="1"/>
</dbReference>
<dbReference type="InterPro" id="IPR017871">
    <property type="entry name" value="ABC_transporter-like_CS"/>
</dbReference>
<dbReference type="GO" id="GO:0055052">
    <property type="term" value="C:ATP-binding cassette (ABC) transporter complex, substrate-binding subunit-containing"/>
    <property type="evidence" value="ECO:0007669"/>
    <property type="project" value="TreeGrafter"/>
</dbReference>
<keyword evidence="3" id="KW-0547">Nucleotide-binding</keyword>
<dbReference type="Pfam" id="PF00005">
    <property type="entry name" value="ABC_tran"/>
    <property type="match status" value="1"/>
</dbReference>
<evidence type="ECO:0000313" key="8">
    <source>
        <dbReference type="EMBL" id="GAX08201.1"/>
    </source>
</evidence>
<name>A0A1Z5J3B1_9LACO</name>
<sequence length="368" mass="40516">MTITLEQLSKTYEGSNQPVLKDVAVQINDGEFFVIVGPSGCGKSTLLRMIAGLTSISSGRLLINGKVANQMPPKDRNLSMVFQSYALFPFMTVAENVGFGLKSRQLSATEIEHRVDDALAMVSLSELRDRKPKELSGGQRQRVALARAIASEAKICLMDEPLSNLDAQLRAKMRVELKQLQRSLGLTVIYVTHDQVEAMTMADRVLVLNDKKVQQVDTPVNLYQHPQNAFVAQFFGTPQINLLKADVVGHDLIVDSVLRLPLIQMRLNDSKVLVGIRPADIQIKVGPQQANARVVTVSYLGDQSVITAVLNDSQRFRIVADSQLQVAADDLIRIVGVKEFDVFDMNSKELIASQRGDVNDATVAATEF</sequence>
<dbReference type="Gene3D" id="2.40.50.140">
    <property type="entry name" value="Nucleic acid-binding proteins"/>
    <property type="match status" value="1"/>
</dbReference>
<comment type="caution">
    <text evidence="8">The sequence shown here is derived from an EMBL/GenBank/DDBJ whole genome shotgun (WGS) entry which is preliminary data.</text>
</comment>
<organism evidence="8 9">
    <name type="scientific">Secundilactobacillus silagincola</name>
    <dbReference type="NCBI Taxonomy" id="1714681"/>
    <lineage>
        <taxon>Bacteria</taxon>
        <taxon>Bacillati</taxon>
        <taxon>Bacillota</taxon>
        <taxon>Bacilli</taxon>
        <taxon>Lactobacillales</taxon>
        <taxon>Lactobacillaceae</taxon>
        <taxon>Secundilactobacillus</taxon>
    </lineage>
</organism>
<dbReference type="AlphaFoldDB" id="A0A1Z5J3B1"/>
<feature type="domain" description="ABC transporter" evidence="7">
    <location>
        <begin position="3"/>
        <end position="235"/>
    </location>
</feature>
<dbReference type="InterPro" id="IPR008995">
    <property type="entry name" value="Mo/tungstate-bd_C_term_dom"/>
</dbReference>
<dbReference type="GO" id="GO:0005524">
    <property type="term" value="F:ATP binding"/>
    <property type="evidence" value="ECO:0007669"/>
    <property type="project" value="UniProtKB-KW"/>
</dbReference>
<dbReference type="InterPro" id="IPR012340">
    <property type="entry name" value="NA-bd_OB-fold"/>
</dbReference>
<dbReference type="SUPFAM" id="SSF50331">
    <property type="entry name" value="MOP-like"/>
    <property type="match status" value="1"/>
</dbReference>
<dbReference type="Pfam" id="PF08402">
    <property type="entry name" value="TOBE_2"/>
    <property type="match status" value="1"/>
</dbReference>
<dbReference type="Proteomes" id="UP000223370">
    <property type="component" value="Unassembled WGS sequence"/>
</dbReference>
<keyword evidence="5" id="KW-1278">Translocase</keyword>
<dbReference type="OrthoDB" id="9790614at2"/>
<evidence type="ECO:0000313" key="9">
    <source>
        <dbReference type="Proteomes" id="UP000223370"/>
    </source>
</evidence>
<dbReference type="RefSeq" id="WP_098824726.1">
    <property type="nucleotide sequence ID" value="NZ_BCMJ01000004.1"/>
</dbReference>
<evidence type="ECO:0000259" key="7">
    <source>
        <dbReference type="PROSITE" id="PS50893"/>
    </source>
</evidence>
<evidence type="ECO:0000256" key="2">
    <source>
        <dbReference type="ARBA" id="ARBA00022475"/>
    </source>
</evidence>
<dbReference type="EMBL" id="BCMJ01000004">
    <property type="protein sequence ID" value="GAX08201.1"/>
    <property type="molecule type" value="Genomic_DNA"/>
</dbReference>
<dbReference type="SMART" id="SM00382">
    <property type="entry name" value="AAA"/>
    <property type="match status" value="1"/>
</dbReference>
<dbReference type="InterPro" id="IPR003593">
    <property type="entry name" value="AAA+_ATPase"/>
</dbReference>
<gene>
    <name evidence="8" type="primary">ugpC</name>
    <name evidence="8" type="ORF">IWT5_01354</name>
</gene>
<dbReference type="PROSITE" id="PS00211">
    <property type="entry name" value="ABC_TRANSPORTER_1"/>
    <property type="match status" value="1"/>
</dbReference>
<protein>
    <submittedName>
        <fullName evidence="8">Glycerol-3-phosphate ABC transporter ATP-binding protein</fullName>
    </submittedName>
</protein>